<reference evidence="1" key="1">
    <citation type="submission" date="2014-11" db="EMBL/GenBank/DDBJ databases">
        <authorList>
            <person name="Amaro Gonzalez C."/>
        </authorList>
    </citation>
    <scope>NUCLEOTIDE SEQUENCE</scope>
</reference>
<name>A0A0E9PRA2_ANGAN</name>
<reference evidence="1" key="2">
    <citation type="journal article" date="2015" name="Fish Shellfish Immunol.">
        <title>Early steps in the European eel (Anguilla anguilla)-Vibrio vulnificus interaction in the gills: Role of the RtxA13 toxin.</title>
        <authorList>
            <person name="Callol A."/>
            <person name="Pajuelo D."/>
            <person name="Ebbesson L."/>
            <person name="Teles M."/>
            <person name="MacKenzie S."/>
            <person name="Amaro C."/>
        </authorList>
    </citation>
    <scope>NUCLEOTIDE SEQUENCE</scope>
</reference>
<accession>A0A0E9PRA2</accession>
<proteinExistence type="predicted"/>
<evidence type="ECO:0000313" key="1">
    <source>
        <dbReference type="EMBL" id="JAH06620.1"/>
    </source>
</evidence>
<dbReference type="EMBL" id="GBXM01101957">
    <property type="protein sequence ID" value="JAH06620.1"/>
    <property type="molecule type" value="Transcribed_RNA"/>
</dbReference>
<sequence>MLDNECCFYCFFKRKSSKSTLCYKKKTSKIVITIKIWLKIFYSVIQPIALYGSEVWGPLKPADLFQ</sequence>
<organism evidence="1">
    <name type="scientific">Anguilla anguilla</name>
    <name type="common">European freshwater eel</name>
    <name type="synonym">Muraena anguilla</name>
    <dbReference type="NCBI Taxonomy" id="7936"/>
    <lineage>
        <taxon>Eukaryota</taxon>
        <taxon>Metazoa</taxon>
        <taxon>Chordata</taxon>
        <taxon>Craniata</taxon>
        <taxon>Vertebrata</taxon>
        <taxon>Euteleostomi</taxon>
        <taxon>Actinopterygii</taxon>
        <taxon>Neopterygii</taxon>
        <taxon>Teleostei</taxon>
        <taxon>Anguilliformes</taxon>
        <taxon>Anguillidae</taxon>
        <taxon>Anguilla</taxon>
    </lineage>
</organism>
<dbReference type="AlphaFoldDB" id="A0A0E9PRA2"/>
<protein>
    <submittedName>
        <fullName evidence="1">Uncharacterized protein</fullName>
    </submittedName>
</protein>